<keyword evidence="10" id="KW-1185">Reference proteome</keyword>
<evidence type="ECO:0000256" key="1">
    <source>
        <dbReference type="ARBA" id="ARBA00001917"/>
    </source>
</evidence>
<dbReference type="Proteomes" id="UP000076023">
    <property type="component" value="Unassembled WGS sequence"/>
</dbReference>
<feature type="binding site" evidence="7">
    <location>
        <position position="244"/>
    </location>
    <ligand>
        <name>glyoxylate</name>
        <dbReference type="ChEBI" id="CHEBI:36655"/>
    </ligand>
</feature>
<keyword evidence="4" id="KW-0560">Oxidoreductase</keyword>
<dbReference type="PANTHER" id="PTHR10578">
    <property type="entry name" value="S -2-HYDROXY-ACID OXIDASE-RELATED"/>
    <property type="match status" value="1"/>
</dbReference>
<evidence type="ECO:0000256" key="6">
    <source>
        <dbReference type="PIRSR" id="PIRSR000138-1"/>
    </source>
</evidence>
<dbReference type="InterPro" id="IPR037396">
    <property type="entry name" value="FMN_HAD"/>
</dbReference>
<gene>
    <name evidence="9" type="ORF">TSACC_3364</name>
</gene>
<dbReference type="Gene3D" id="3.20.20.70">
    <property type="entry name" value="Aldolase class I"/>
    <property type="match status" value="1"/>
</dbReference>
<feature type="binding site" evidence="7">
    <location>
        <begin position="298"/>
        <end position="299"/>
    </location>
    <ligand>
        <name>FMN</name>
        <dbReference type="ChEBI" id="CHEBI:58210"/>
    </ligand>
</feature>
<evidence type="ECO:0000256" key="5">
    <source>
        <dbReference type="ARBA" id="ARBA00024042"/>
    </source>
</evidence>
<proteinExistence type="inferred from homology"/>
<name>A0A146GCI3_TERSA</name>
<accession>A0A146GCI3</accession>
<dbReference type="InterPro" id="IPR000262">
    <property type="entry name" value="FMN-dep_DH"/>
</dbReference>
<dbReference type="Pfam" id="PF01070">
    <property type="entry name" value="FMN_dh"/>
    <property type="match status" value="1"/>
</dbReference>
<dbReference type="GO" id="GO:0010181">
    <property type="term" value="F:FMN binding"/>
    <property type="evidence" value="ECO:0007669"/>
    <property type="project" value="InterPro"/>
</dbReference>
<dbReference type="GO" id="GO:0005737">
    <property type="term" value="C:cytoplasm"/>
    <property type="evidence" value="ECO:0007669"/>
    <property type="project" value="UniProtKB-ARBA"/>
</dbReference>
<comment type="caution">
    <text evidence="9">The sequence shown here is derived from an EMBL/GenBank/DDBJ whole genome shotgun (WGS) entry which is preliminary data.</text>
</comment>
<reference evidence="10" key="1">
    <citation type="journal article" date="2017" name="Genome Announc.">
        <title>Draft Genome Sequence of Terrimicrobium sacchariphilum NM-5T, a Facultative Anaerobic Soil Bacterium of the Class Spartobacteria.</title>
        <authorList>
            <person name="Qiu Y.L."/>
            <person name="Tourlousse D.M."/>
            <person name="Matsuura N."/>
            <person name="Ohashi A."/>
            <person name="Sekiguchi Y."/>
        </authorList>
    </citation>
    <scope>NUCLEOTIDE SEQUENCE [LARGE SCALE GENOMIC DNA]</scope>
    <source>
        <strain evidence="10">NM-5</strain>
    </source>
</reference>
<dbReference type="PIRSF" id="PIRSF000138">
    <property type="entry name" value="Al-hdrx_acd_dh"/>
    <property type="match status" value="1"/>
</dbReference>
<feature type="binding site" evidence="7">
    <location>
        <position position="116"/>
    </location>
    <ligand>
        <name>FMN</name>
        <dbReference type="ChEBI" id="CHEBI:58210"/>
    </ligand>
</feature>
<evidence type="ECO:0000256" key="7">
    <source>
        <dbReference type="PIRSR" id="PIRSR000138-2"/>
    </source>
</evidence>
<feature type="binding site" evidence="7">
    <location>
        <position position="118"/>
    </location>
    <ligand>
        <name>glyoxylate</name>
        <dbReference type="ChEBI" id="CHEBI:36655"/>
    </ligand>
</feature>
<evidence type="ECO:0000256" key="3">
    <source>
        <dbReference type="ARBA" id="ARBA00022643"/>
    </source>
</evidence>
<sequence>MAHEALPQPARDYYAGGAADEITLRENVAAFQRTVLMPRVLVDVSRPEPGTTVLGERLTLPLLIAPTAFHRMAHPDGEMATARAAAAASIAMVASTIASCTLEEIAAQGPSPRWFQLYVHTDRSLTERLVRRAEAAGYTALALTVDAPRFGRRYADMRNHFTLPDGITVANLAEEGREKMDIVPGGSGLAQFIAKQFDASLNWSDFDWLRSITSLPILVKGVVRADDARKAVDHGAAGVIVSNHGGRQLDTAPATLDALPAIAEAIGHQAEVLMDGGVRRGTDILKALALGAKAVLVGRPIIWGLAAGGEAGVSRVLQLYREEFELSLILAGCASVADITRDLIRQRTS</sequence>
<dbReference type="FunCoup" id="A0A146GCI3">
    <property type="interactions" value="260"/>
</dbReference>
<organism evidence="9 10">
    <name type="scientific">Terrimicrobium sacchariphilum</name>
    <dbReference type="NCBI Taxonomy" id="690879"/>
    <lineage>
        <taxon>Bacteria</taxon>
        <taxon>Pseudomonadati</taxon>
        <taxon>Verrucomicrobiota</taxon>
        <taxon>Terrimicrobiia</taxon>
        <taxon>Terrimicrobiales</taxon>
        <taxon>Terrimicrobiaceae</taxon>
        <taxon>Terrimicrobium</taxon>
    </lineage>
</organism>
<comment type="similarity">
    <text evidence="5">Belongs to the FMN-dependent alpha-hydroxy acid dehydrogenase family.</text>
</comment>
<dbReference type="PROSITE" id="PS00557">
    <property type="entry name" value="FMN_HYDROXY_ACID_DH_1"/>
    <property type="match status" value="1"/>
</dbReference>
<dbReference type="FunFam" id="3.20.20.70:FF:000056">
    <property type="entry name" value="hydroxyacid oxidase 2"/>
    <property type="match status" value="1"/>
</dbReference>
<comment type="cofactor">
    <cofactor evidence="1">
        <name>FMN</name>
        <dbReference type="ChEBI" id="CHEBI:58210"/>
    </cofactor>
</comment>
<dbReference type="AlphaFoldDB" id="A0A146GCI3"/>
<evidence type="ECO:0000256" key="2">
    <source>
        <dbReference type="ARBA" id="ARBA00022630"/>
    </source>
</evidence>
<dbReference type="SUPFAM" id="SSF51395">
    <property type="entry name" value="FMN-linked oxidoreductases"/>
    <property type="match status" value="1"/>
</dbReference>
<dbReference type="PANTHER" id="PTHR10578:SF107">
    <property type="entry name" value="2-HYDROXYACID OXIDASE 1"/>
    <property type="match status" value="1"/>
</dbReference>
<evidence type="ECO:0000313" key="10">
    <source>
        <dbReference type="Proteomes" id="UP000076023"/>
    </source>
</evidence>
<dbReference type="InterPro" id="IPR008259">
    <property type="entry name" value="FMN_hydac_DH_AS"/>
</dbReference>
<dbReference type="InParanoid" id="A0A146GCI3"/>
<feature type="binding site" evidence="7">
    <location>
        <position position="242"/>
    </location>
    <ligand>
        <name>FMN</name>
        <dbReference type="ChEBI" id="CHEBI:58210"/>
    </ligand>
</feature>
<dbReference type="InterPro" id="IPR012133">
    <property type="entry name" value="Alpha-hydoxy_acid_DH_FMN"/>
</dbReference>
<feature type="binding site" evidence="7">
    <location>
        <position position="144"/>
    </location>
    <ligand>
        <name>FMN</name>
        <dbReference type="ChEBI" id="CHEBI:58210"/>
    </ligand>
</feature>
<evidence type="ECO:0000259" key="8">
    <source>
        <dbReference type="PROSITE" id="PS51349"/>
    </source>
</evidence>
<dbReference type="InterPro" id="IPR013785">
    <property type="entry name" value="Aldolase_TIM"/>
</dbReference>
<feature type="binding site" evidence="7">
    <location>
        <begin position="66"/>
        <end position="68"/>
    </location>
    <ligand>
        <name>FMN</name>
        <dbReference type="ChEBI" id="CHEBI:58210"/>
    </ligand>
</feature>
<feature type="active site" description="Proton acceptor" evidence="6">
    <location>
        <position position="244"/>
    </location>
</feature>
<dbReference type="EMBL" id="BDCO01000003">
    <property type="protein sequence ID" value="GAT35299.1"/>
    <property type="molecule type" value="Genomic_DNA"/>
</dbReference>
<feature type="domain" description="FMN hydroxy acid dehydrogenase" evidence="8">
    <location>
        <begin position="1"/>
        <end position="349"/>
    </location>
</feature>
<evidence type="ECO:0000313" key="9">
    <source>
        <dbReference type="EMBL" id="GAT35299.1"/>
    </source>
</evidence>
<feature type="binding site" evidence="7">
    <location>
        <position position="220"/>
    </location>
    <ligand>
        <name>FMN</name>
        <dbReference type="ChEBI" id="CHEBI:58210"/>
    </ligand>
</feature>
<dbReference type="STRING" id="690879.TSACC_3364"/>
<feature type="binding site" evidence="7">
    <location>
        <position position="95"/>
    </location>
    <ligand>
        <name>FMN</name>
        <dbReference type="ChEBI" id="CHEBI:58210"/>
    </ligand>
</feature>
<protein>
    <submittedName>
        <fullName evidence="9">(S)-2-hydroxy-acid oxidase/4-hydroxymandelate oxidase</fullName>
    </submittedName>
</protein>
<keyword evidence="2 7" id="KW-0285">Flavoprotein</keyword>
<keyword evidence="3 7" id="KW-0288">FMN</keyword>
<evidence type="ECO:0000256" key="4">
    <source>
        <dbReference type="ARBA" id="ARBA00023002"/>
    </source>
</evidence>
<feature type="binding site" evidence="7">
    <location>
        <begin position="275"/>
        <end position="279"/>
    </location>
    <ligand>
        <name>FMN</name>
        <dbReference type="ChEBI" id="CHEBI:58210"/>
    </ligand>
</feature>
<dbReference type="PROSITE" id="PS51349">
    <property type="entry name" value="FMN_HYDROXY_ACID_DH_2"/>
    <property type="match status" value="1"/>
</dbReference>
<dbReference type="GO" id="GO:0016491">
    <property type="term" value="F:oxidoreductase activity"/>
    <property type="evidence" value="ECO:0007669"/>
    <property type="project" value="UniProtKB-KW"/>
</dbReference>
<feature type="binding site" evidence="7">
    <location>
        <position position="153"/>
    </location>
    <ligand>
        <name>glyoxylate</name>
        <dbReference type="ChEBI" id="CHEBI:36655"/>
    </ligand>
</feature>
<dbReference type="CDD" id="cd02809">
    <property type="entry name" value="alpha_hydroxyacid_oxid_FMN"/>
    <property type="match status" value="1"/>
</dbReference>
<feature type="binding site" evidence="7">
    <location>
        <position position="13"/>
    </location>
    <ligand>
        <name>glyoxylate</name>
        <dbReference type="ChEBI" id="CHEBI:36655"/>
    </ligand>
</feature>
<feature type="binding site" evidence="7">
    <location>
        <position position="247"/>
    </location>
    <ligand>
        <name>glyoxylate</name>
        <dbReference type="ChEBI" id="CHEBI:36655"/>
    </ligand>
</feature>